<accession>A0ABU2MUH8</accession>
<evidence type="ECO:0000313" key="3">
    <source>
        <dbReference type="Proteomes" id="UP001183246"/>
    </source>
</evidence>
<protein>
    <submittedName>
        <fullName evidence="2">Uma2 family endonuclease</fullName>
    </submittedName>
</protein>
<dbReference type="PANTHER" id="PTHR35400">
    <property type="entry name" value="SLR1083 PROTEIN"/>
    <property type="match status" value="1"/>
</dbReference>
<proteinExistence type="predicted"/>
<dbReference type="CDD" id="cd06260">
    <property type="entry name" value="DUF820-like"/>
    <property type="match status" value="1"/>
</dbReference>
<evidence type="ECO:0000259" key="1">
    <source>
        <dbReference type="Pfam" id="PF05685"/>
    </source>
</evidence>
<dbReference type="EMBL" id="JAVREL010000013">
    <property type="protein sequence ID" value="MDT0345210.1"/>
    <property type="molecule type" value="Genomic_DNA"/>
</dbReference>
<dbReference type="InterPro" id="IPR008538">
    <property type="entry name" value="Uma2"/>
</dbReference>
<dbReference type="Proteomes" id="UP001183246">
    <property type="component" value="Unassembled WGS sequence"/>
</dbReference>
<dbReference type="PANTHER" id="PTHR35400:SF3">
    <property type="entry name" value="SLL1072 PROTEIN"/>
    <property type="match status" value="1"/>
</dbReference>
<gene>
    <name evidence="2" type="ORF">RM590_21770</name>
</gene>
<dbReference type="InterPro" id="IPR012296">
    <property type="entry name" value="Nuclease_put_TT1808"/>
</dbReference>
<dbReference type="SUPFAM" id="SSF52980">
    <property type="entry name" value="Restriction endonuclease-like"/>
    <property type="match status" value="1"/>
</dbReference>
<dbReference type="InterPro" id="IPR011335">
    <property type="entry name" value="Restrct_endonuc-II-like"/>
</dbReference>
<dbReference type="RefSeq" id="WP_311706455.1">
    <property type="nucleotide sequence ID" value="NZ_JAVREL010000013.1"/>
</dbReference>
<keyword evidence="2" id="KW-0540">Nuclease</keyword>
<keyword evidence="3" id="KW-1185">Reference proteome</keyword>
<organism evidence="2 3">
    <name type="scientific">Streptomyces litchfieldiae</name>
    <dbReference type="NCBI Taxonomy" id="3075543"/>
    <lineage>
        <taxon>Bacteria</taxon>
        <taxon>Bacillati</taxon>
        <taxon>Actinomycetota</taxon>
        <taxon>Actinomycetes</taxon>
        <taxon>Kitasatosporales</taxon>
        <taxon>Streptomycetaceae</taxon>
        <taxon>Streptomyces</taxon>
    </lineage>
</organism>
<keyword evidence="2" id="KW-0255">Endonuclease</keyword>
<comment type="caution">
    <text evidence="2">The sequence shown here is derived from an EMBL/GenBank/DDBJ whole genome shotgun (WGS) entry which is preliminary data.</text>
</comment>
<dbReference type="GO" id="GO:0004519">
    <property type="term" value="F:endonuclease activity"/>
    <property type="evidence" value="ECO:0007669"/>
    <property type="project" value="UniProtKB-KW"/>
</dbReference>
<dbReference type="Pfam" id="PF05685">
    <property type="entry name" value="Uma2"/>
    <property type="match status" value="1"/>
</dbReference>
<keyword evidence="2" id="KW-0378">Hydrolase</keyword>
<sequence>MAMERPTTIEGPNPGEFEDLLRELLEMNTSAGYKAEIIGGKIVVSPWQRPYYKRALKLLQQRLAPHVPAGHDASVGPFLFAFPAAKRAFGPDLHVADEAAFEQTRGAVAGAALSLVAEMTSESTRDADWEDKLAVYGRNVPVYLLVDMQTQEITAFWRPSPNGYRARRTVSFGEALPIPEPFGFELDTTGFEPPGFETE</sequence>
<name>A0ABU2MUH8_9ACTN</name>
<reference evidence="3" key="1">
    <citation type="submission" date="2023-07" db="EMBL/GenBank/DDBJ databases">
        <title>30 novel species of actinomycetes from the DSMZ collection.</title>
        <authorList>
            <person name="Nouioui I."/>
        </authorList>
    </citation>
    <scope>NUCLEOTIDE SEQUENCE [LARGE SCALE GENOMIC DNA]</scope>
    <source>
        <strain evidence="3">DSM 44938</strain>
    </source>
</reference>
<feature type="domain" description="Putative restriction endonuclease" evidence="1">
    <location>
        <begin position="23"/>
        <end position="188"/>
    </location>
</feature>
<dbReference type="Gene3D" id="3.90.1570.10">
    <property type="entry name" value="tt1808, chain A"/>
    <property type="match status" value="1"/>
</dbReference>
<evidence type="ECO:0000313" key="2">
    <source>
        <dbReference type="EMBL" id="MDT0345210.1"/>
    </source>
</evidence>